<proteinExistence type="predicted"/>
<protein>
    <submittedName>
        <fullName evidence="1">Uncharacterized protein</fullName>
    </submittedName>
</protein>
<accession>A0A699TKC3</accession>
<feature type="non-terminal residue" evidence="1">
    <location>
        <position position="82"/>
    </location>
</feature>
<dbReference type="AlphaFoldDB" id="A0A699TKC3"/>
<comment type="caution">
    <text evidence="1">The sequence shown here is derived from an EMBL/GenBank/DDBJ whole genome shotgun (WGS) entry which is preliminary data.</text>
</comment>
<feature type="non-terminal residue" evidence="1">
    <location>
        <position position="1"/>
    </location>
</feature>
<name>A0A699TKC3_TANCI</name>
<gene>
    <name evidence="1" type="ORF">Tci_882172</name>
</gene>
<reference evidence="1" key="1">
    <citation type="journal article" date="2019" name="Sci. Rep.">
        <title>Draft genome of Tanacetum cinerariifolium, the natural source of mosquito coil.</title>
        <authorList>
            <person name="Yamashiro T."/>
            <person name="Shiraishi A."/>
            <person name="Satake H."/>
            <person name="Nakayama K."/>
        </authorList>
    </citation>
    <scope>NUCLEOTIDE SEQUENCE</scope>
</reference>
<organism evidence="1">
    <name type="scientific">Tanacetum cinerariifolium</name>
    <name type="common">Dalmatian daisy</name>
    <name type="synonym">Chrysanthemum cinerariifolium</name>
    <dbReference type="NCBI Taxonomy" id="118510"/>
    <lineage>
        <taxon>Eukaryota</taxon>
        <taxon>Viridiplantae</taxon>
        <taxon>Streptophyta</taxon>
        <taxon>Embryophyta</taxon>
        <taxon>Tracheophyta</taxon>
        <taxon>Spermatophyta</taxon>
        <taxon>Magnoliopsida</taxon>
        <taxon>eudicotyledons</taxon>
        <taxon>Gunneridae</taxon>
        <taxon>Pentapetalae</taxon>
        <taxon>asterids</taxon>
        <taxon>campanulids</taxon>
        <taxon>Asterales</taxon>
        <taxon>Asteraceae</taxon>
        <taxon>Asteroideae</taxon>
        <taxon>Anthemideae</taxon>
        <taxon>Anthemidinae</taxon>
        <taxon>Tanacetum</taxon>
    </lineage>
</organism>
<dbReference type="EMBL" id="BKCJ011250721">
    <property type="protein sequence ID" value="GFD10203.1"/>
    <property type="molecule type" value="Genomic_DNA"/>
</dbReference>
<evidence type="ECO:0000313" key="1">
    <source>
        <dbReference type="EMBL" id="GFD10203.1"/>
    </source>
</evidence>
<sequence>VSGQPEDQLGVFSATKVLVDAAEQGGSVGNVQTYTRQRGRVNTASTFVSSADVSTVSETVNIAGLKARDKGKVVMQESETTK</sequence>